<feature type="domain" description="SPOR" evidence="3">
    <location>
        <begin position="225"/>
        <end position="310"/>
    </location>
</feature>
<dbReference type="Proteomes" id="UP000626220">
    <property type="component" value="Unassembled WGS sequence"/>
</dbReference>
<keyword evidence="2" id="KW-0812">Transmembrane</keyword>
<dbReference type="PROSITE" id="PS51724">
    <property type="entry name" value="SPOR"/>
    <property type="match status" value="1"/>
</dbReference>
<dbReference type="EMBL" id="BNCJ01000003">
    <property type="protein sequence ID" value="GHF46701.1"/>
    <property type="molecule type" value="Genomic_DNA"/>
</dbReference>
<evidence type="ECO:0000259" key="3">
    <source>
        <dbReference type="PROSITE" id="PS51724"/>
    </source>
</evidence>
<proteinExistence type="predicted"/>
<sequence length="310" mass="32513">MADIEYTDAVAGPDSGPATGGLGKLVNIAGALASLVLIAGICVWGYKLWVRDVSGVPVVRAIEGPMRVAPKEPGGEMAGNQGLAVNAVAAQGTAAPVAESIKLAPKAVELTEEDRPMTEETAAAAEPRSQEELTKASVDSLVQQLINGNAEDAEEPASDAGAIVQPARLNAADVPEVKAFDGPGLSRSLRPRARPEKLAALAAEEIEEGDSVRYTGKVREADPESVPSGAKLAQLGAFDSPDTARSEWDKLNIRFGDYLGDKTRVVQKATSGGRTFYRLRAMGFNDMADARRFCAVLAAEKADCIPVTTR</sequence>
<evidence type="ECO:0000256" key="2">
    <source>
        <dbReference type="SAM" id="Phobius"/>
    </source>
</evidence>
<reference evidence="4" key="2">
    <citation type="submission" date="2020-09" db="EMBL/GenBank/DDBJ databases">
        <authorList>
            <person name="Sun Q."/>
            <person name="Kim S."/>
        </authorList>
    </citation>
    <scope>NUCLEOTIDE SEQUENCE</scope>
    <source>
        <strain evidence="4">KCTC 42650</strain>
    </source>
</reference>
<keyword evidence="2" id="KW-1133">Transmembrane helix</keyword>
<keyword evidence="2" id="KW-0472">Membrane</keyword>
<evidence type="ECO:0000313" key="4">
    <source>
        <dbReference type="EMBL" id="GHF46701.1"/>
    </source>
</evidence>
<reference evidence="4" key="1">
    <citation type="journal article" date="2014" name="Int. J. Syst. Evol. Microbiol.">
        <title>Complete genome sequence of Corynebacterium casei LMG S-19264T (=DSM 44701T), isolated from a smear-ripened cheese.</title>
        <authorList>
            <consortium name="US DOE Joint Genome Institute (JGI-PGF)"/>
            <person name="Walter F."/>
            <person name="Albersmeier A."/>
            <person name="Kalinowski J."/>
            <person name="Ruckert C."/>
        </authorList>
    </citation>
    <scope>NUCLEOTIDE SEQUENCE</scope>
    <source>
        <strain evidence="4">KCTC 42650</strain>
    </source>
</reference>
<organism evidence="4 5">
    <name type="scientific">Seohaeicola zhoushanensis</name>
    <dbReference type="NCBI Taxonomy" id="1569283"/>
    <lineage>
        <taxon>Bacteria</taxon>
        <taxon>Pseudomonadati</taxon>
        <taxon>Pseudomonadota</taxon>
        <taxon>Alphaproteobacteria</taxon>
        <taxon>Rhodobacterales</taxon>
        <taxon>Roseobacteraceae</taxon>
        <taxon>Seohaeicola</taxon>
    </lineage>
</organism>
<dbReference type="InterPro" id="IPR007730">
    <property type="entry name" value="SPOR-like_dom"/>
</dbReference>
<feature type="transmembrane region" description="Helical" evidence="2">
    <location>
        <begin position="25"/>
        <end position="46"/>
    </location>
</feature>
<name>A0A8J3GW35_9RHOB</name>
<gene>
    <name evidence="4" type="ORF">GCM10017056_18010</name>
</gene>
<dbReference type="Pfam" id="PF05036">
    <property type="entry name" value="SPOR"/>
    <property type="match status" value="1"/>
</dbReference>
<evidence type="ECO:0000256" key="1">
    <source>
        <dbReference type="SAM" id="MobiDB-lite"/>
    </source>
</evidence>
<evidence type="ECO:0000313" key="5">
    <source>
        <dbReference type="Proteomes" id="UP000626220"/>
    </source>
</evidence>
<dbReference type="Gene3D" id="3.30.70.1070">
    <property type="entry name" value="Sporulation related repeat"/>
    <property type="match status" value="1"/>
</dbReference>
<dbReference type="AlphaFoldDB" id="A0A8J3GW35"/>
<protein>
    <submittedName>
        <fullName evidence="4">Sporulation protein</fullName>
    </submittedName>
</protein>
<dbReference type="RefSeq" id="WP_189679729.1">
    <property type="nucleotide sequence ID" value="NZ_BNCJ01000003.1"/>
</dbReference>
<dbReference type="InterPro" id="IPR036680">
    <property type="entry name" value="SPOR-like_sf"/>
</dbReference>
<feature type="region of interest" description="Disordered" evidence="1">
    <location>
        <begin position="111"/>
        <end position="136"/>
    </location>
</feature>
<keyword evidence="5" id="KW-1185">Reference proteome</keyword>
<accession>A0A8J3GW35</accession>
<comment type="caution">
    <text evidence="4">The sequence shown here is derived from an EMBL/GenBank/DDBJ whole genome shotgun (WGS) entry which is preliminary data.</text>
</comment>
<dbReference type="GO" id="GO:0042834">
    <property type="term" value="F:peptidoglycan binding"/>
    <property type="evidence" value="ECO:0007669"/>
    <property type="project" value="InterPro"/>
</dbReference>